<dbReference type="Proteomes" id="UP000305131">
    <property type="component" value="Unassembled WGS sequence"/>
</dbReference>
<dbReference type="AlphaFoldDB" id="A0A6C1KGI8"/>
<comment type="caution">
    <text evidence="2">The sequence shown here is derived from an EMBL/GenBank/DDBJ whole genome shotgun (WGS) entry which is preliminary data.</text>
</comment>
<evidence type="ECO:0000313" key="3">
    <source>
        <dbReference type="Proteomes" id="UP000305131"/>
    </source>
</evidence>
<sequence>MRRRRRSGCWRRWRCAGAMPGPDNPRAGTIPVASCALRRISPPTPRATGRREDATQRTKQMALFDLLPAFRLSGISALVVSAVAIAAPAAAQTAAAPSTDAPPTVTRSVHDDWTVRCQGEGEKRVCEAVQTLQPTGGQGILAHIAVRAEKDGPVRLIVLTPPGVWLPTNVALKVAGVTDVVLTFKRCGQFCVASTELGKDQLAALKASSGTGDLVFEDGSRRPIALPLSFKGLGAAMEASLKG</sequence>
<feature type="transmembrane region" description="Helical" evidence="1">
    <location>
        <begin position="69"/>
        <end position="91"/>
    </location>
</feature>
<gene>
    <name evidence="2" type="ORF">FBQ73_13750</name>
</gene>
<name>A0A6C1KGI8_XANAU</name>
<keyword evidence="1" id="KW-0472">Membrane</keyword>
<evidence type="ECO:0000256" key="1">
    <source>
        <dbReference type="SAM" id="Phobius"/>
    </source>
</evidence>
<protein>
    <submittedName>
        <fullName evidence="2">Invasion associated locus B family protein</fullName>
    </submittedName>
</protein>
<organism evidence="2 3">
    <name type="scientific">Xanthobacter autotrophicus</name>
    <dbReference type="NCBI Taxonomy" id="280"/>
    <lineage>
        <taxon>Bacteria</taxon>
        <taxon>Pseudomonadati</taxon>
        <taxon>Pseudomonadota</taxon>
        <taxon>Alphaproteobacteria</taxon>
        <taxon>Hyphomicrobiales</taxon>
        <taxon>Xanthobacteraceae</taxon>
        <taxon>Xanthobacter</taxon>
    </lineage>
</organism>
<evidence type="ECO:0000313" key="2">
    <source>
        <dbReference type="EMBL" id="TLX42687.1"/>
    </source>
</evidence>
<dbReference type="Pfam" id="PF06776">
    <property type="entry name" value="IalB"/>
    <property type="match status" value="1"/>
</dbReference>
<keyword evidence="1" id="KW-0812">Transmembrane</keyword>
<dbReference type="InterPro" id="IPR038696">
    <property type="entry name" value="IalB_sf"/>
</dbReference>
<dbReference type="OrthoDB" id="7269060at2"/>
<dbReference type="InterPro" id="IPR010642">
    <property type="entry name" value="Invasion_prot_B"/>
</dbReference>
<keyword evidence="1" id="KW-1133">Transmembrane helix</keyword>
<proteinExistence type="predicted"/>
<dbReference type="Gene3D" id="2.60.40.1880">
    <property type="entry name" value="Invasion associated locus B (IalB) protein"/>
    <property type="match status" value="1"/>
</dbReference>
<reference evidence="2 3" key="1">
    <citation type="submission" date="2019-05" db="EMBL/GenBank/DDBJ databases">
        <authorList>
            <person name="Zhou X."/>
        </authorList>
    </citation>
    <scope>NUCLEOTIDE SEQUENCE [LARGE SCALE GENOMIC DNA]</scope>
    <source>
        <strain evidence="2 3">DSM 432</strain>
    </source>
</reference>
<dbReference type="EMBL" id="VAUP01000028">
    <property type="protein sequence ID" value="TLX42687.1"/>
    <property type="molecule type" value="Genomic_DNA"/>
</dbReference>
<accession>A0A6C1KGI8</accession>